<accession>A0A4Q0QG03</accession>
<evidence type="ECO:0000313" key="2">
    <source>
        <dbReference type="Proteomes" id="UP000290174"/>
    </source>
</evidence>
<sequence length="139" mass="15452">MAEAPMKAPPNPIERSFELAASRCADLTPRVYQRLFEEHPETRMMFRSQGSELVMGSMLALAIEAVLDFADERSGHFRLIACEAASHEAYGTSRDLFIAFFAIIRETLRYLLGDEWSPDIAEARDALLVAIDAFAGVPA</sequence>
<dbReference type="GO" id="GO:0020037">
    <property type="term" value="F:heme binding"/>
    <property type="evidence" value="ECO:0007669"/>
    <property type="project" value="InterPro"/>
</dbReference>
<dbReference type="AlphaFoldDB" id="A0A4Q0QG03"/>
<organism evidence="1 2">
    <name type="scientific">Bradyrhizobium zhanjiangense</name>
    <dbReference type="NCBI Taxonomy" id="1325107"/>
    <lineage>
        <taxon>Bacteria</taxon>
        <taxon>Pseudomonadati</taxon>
        <taxon>Pseudomonadota</taxon>
        <taxon>Alphaproteobacteria</taxon>
        <taxon>Hyphomicrobiales</taxon>
        <taxon>Nitrobacteraceae</taxon>
        <taxon>Bradyrhizobium</taxon>
    </lineage>
</organism>
<protein>
    <submittedName>
        <fullName evidence="1">Globin</fullName>
    </submittedName>
</protein>
<dbReference type="GO" id="GO:0019825">
    <property type="term" value="F:oxygen binding"/>
    <property type="evidence" value="ECO:0007669"/>
    <property type="project" value="InterPro"/>
</dbReference>
<gene>
    <name evidence="1" type="ORF">EAS61_26090</name>
</gene>
<dbReference type="CDD" id="cd01040">
    <property type="entry name" value="Mb-like"/>
    <property type="match status" value="1"/>
</dbReference>
<dbReference type="InterPro" id="IPR009050">
    <property type="entry name" value="Globin-like_sf"/>
</dbReference>
<proteinExistence type="predicted"/>
<evidence type="ECO:0000313" key="1">
    <source>
        <dbReference type="EMBL" id="RXG90494.1"/>
    </source>
</evidence>
<comment type="caution">
    <text evidence="1">The sequence shown here is derived from an EMBL/GenBank/DDBJ whole genome shotgun (WGS) entry which is preliminary data.</text>
</comment>
<dbReference type="Proteomes" id="UP000290174">
    <property type="component" value="Unassembled WGS sequence"/>
</dbReference>
<dbReference type="SUPFAM" id="SSF46458">
    <property type="entry name" value="Globin-like"/>
    <property type="match status" value="1"/>
</dbReference>
<dbReference type="InterPro" id="IPR044399">
    <property type="entry name" value="Mb-like_M"/>
</dbReference>
<dbReference type="Gene3D" id="1.10.490.10">
    <property type="entry name" value="Globins"/>
    <property type="match status" value="1"/>
</dbReference>
<dbReference type="EMBL" id="RKMK01000029">
    <property type="protein sequence ID" value="RXG90494.1"/>
    <property type="molecule type" value="Genomic_DNA"/>
</dbReference>
<name>A0A4Q0QG03_9BRAD</name>
<dbReference type="InterPro" id="IPR012292">
    <property type="entry name" value="Globin/Proto"/>
</dbReference>
<reference evidence="1 2" key="1">
    <citation type="submission" date="2018-11" db="EMBL/GenBank/DDBJ databases">
        <title>Bradyrhizobium sp. nov., isolated from effective nodules of peanut in China.</title>
        <authorList>
            <person name="Li Y."/>
        </authorList>
    </citation>
    <scope>NUCLEOTIDE SEQUENCE [LARGE SCALE GENOMIC DNA]</scope>
    <source>
        <strain evidence="1 2">CCBAU 51770</strain>
    </source>
</reference>